<accession>K2R326</accession>
<organism evidence="1 2">
    <name type="scientific">Methanobacterium formicicum (strain DSM 3637 / PP1)</name>
    <dbReference type="NCBI Taxonomy" id="1204725"/>
    <lineage>
        <taxon>Archaea</taxon>
        <taxon>Methanobacteriati</taxon>
        <taxon>Methanobacteriota</taxon>
        <taxon>Methanomada group</taxon>
        <taxon>Methanobacteria</taxon>
        <taxon>Methanobacteriales</taxon>
        <taxon>Methanobacteriaceae</taxon>
        <taxon>Methanobacterium</taxon>
    </lineage>
</organism>
<reference evidence="1 2" key="1">
    <citation type="journal article" date="2012" name="J. Bacteriol.">
        <title>Draft genome sequence of Methanobacterium formicicum DSM 3637, an archaebacterium isolated from the methane producer amoeba Pelomyxa palustris.</title>
        <authorList>
            <person name="Gutierrez G."/>
        </authorList>
    </citation>
    <scope>NUCLEOTIDE SEQUENCE [LARGE SCALE GENOMIC DNA]</scope>
    <source>
        <strain evidence="2">DSM 3637 / PP1</strain>
    </source>
</reference>
<keyword evidence="2" id="KW-1185">Reference proteome</keyword>
<name>K2R326_METFP</name>
<evidence type="ECO:0000313" key="1">
    <source>
        <dbReference type="EMBL" id="EKF86933.1"/>
    </source>
</evidence>
<dbReference type="AlphaFoldDB" id="K2R326"/>
<dbReference type="Proteomes" id="UP000007360">
    <property type="component" value="Unassembled WGS sequence"/>
</dbReference>
<dbReference type="RefSeq" id="WP_004029506.1">
    <property type="nucleotide sequence ID" value="NZ_AMPO01000001.1"/>
</dbReference>
<comment type="caution">
    <text evidence="1">The sequence shown here is derived from an EMBL/GenBank/DDBJ whole genome shotgun (WGS) entry which is preliminary data.</text>
</comment>
<dbReference type="PATRIC" id="fig|1204725.3.peg.314"/>
<dbReference type="EMBL" id="AMPO01000001">
    <property type="protein sequence ID" value="EKF86933.1"/>
    <property type="molecule type" value="Genomic_DNA"/>
</dbReference>
<sequence>MFQPILLEGCSMLNPSPRLLPKVSDNDGINEVYGVARAREMPVVYVFQYEDGSTTVKYDMEHLYGYKLSNAACMTINAFFQQIVYIYGLMEFPPGAETIHVCAYPKYGDISNIRPEDSNGIAKPIYDIVMDAKNWR</sequence>
<gene>
    <name evidence="1" type="ORF">A994_01565</name>
</gene>
<protein>
    <submittedName>
        <fullName evidence="1">Uncharacterized protein</fullName>
    </submittedName>
</protein>
<proteinExistence type="predicted"/>
<dbReference type="OrthoDB" id="384643at2157"/>
<evidence type="ECO:0000313" key="2">
    <source>
        <dbReference type="Proteomes" id="UP000007360"/>
    </source>
</evidence>